<accession>A0A0G0K6G1</accession>
<comment type="caution">
    <text evidence="2">The sequence shown here is derived from an EMBL/GenBank/DDBJ whole genome shotgun (WGS) entry which is preliminary data.</text>
</comment>
<name>A0A0G0K6G1_9BACT</name>
<evidence type="ECO:0000313" key="3">
    <source>
        <dbReference type="Proteomes" id="UP000034406"/>
    </source>
</evidence>
<dbReference type="AlphaFoldDB" id="A0A0G0K6G1"/>
<protein>
    <submittedName>
        <fullName evidence="2">Uncharacterized protein</fullName>
    </submittedName>
</protein>
<keyword evidence="1" id="KW-0812">Transmembrane</keyword>
<sequence length="159" mass="17197">MKNVKLVGFSIIVILLGTIVLMIFDDGGTKNKLLNTLADNKEEVKVLKAINPNVVGGELSNTVEEGEVVPTSKVALDARDADFSEEGNLVGDELVYEKPGRPAIRVKLVFNSTSWCENKPCLMGANPSMVGKYEDGTRVKISGEKEGEAVKVYVLNVVD</sequence>
<reference evidence="2 3" key="1">
    <citation type="journal article" date="2015" name="Nature">
        <title>rRNA introns, odd ribosomes, and small enigmatic genomes across a large radiation of phyla.</title>
        <authorList>
            <person name="Brown C.T."/>
            <person name="Hug L.A."/>
            <person name="Thomas B.C."/>
            <person name="Sharon I."/>
            <person name="Castelle C.J."/>
            <person name="Singh A."/>
            <person name="Wilkins M.J."/>
            <person name="Williams K.H."/>
            <person name="Banfield J.F."/>
        </authorList>
    </citation>
    <scope>NUCLEOTIDE SEQUENCE [LARGE SCALE GENOMIC DNA]</scope>
</reference>
<organism evidence="2 3">
    <name type="scientific">Candidatus Shapirobacteria bacterium GW2011_GWE2_38_30</name>
    <dbReference type="NCBI Taxonomy" id="1618490"/>
    <lineage>
        <taxon>Bacteria</taxon>
        <taxon>Candidatus Shapironibacteriota</taxon>
    </lineage>
</organism>
<dbReference type="EMBL" id="LBUT01000004">
    <property type="protein sequence ID" value="KKQ71070.1"/>
    <property type="molecule type" value="Genomic_DNA"/>
</dbReference>
<feature type="transmembrane region" description="Helical" evidence="1">
    <location>
        <begin position="6"/>
        <end position="24"/>
    </location>
</feature>
<dbReference type="Proteomes" id="UP000034406">
    <property type="component" value="Unassembled WGS sequence"/>
</dbReference>
<keyword evidence="1" id="KW-0472">Membrane</keyword>
<evidence type="ECO:0000256" key="1">
    <source>
        <dbReference type="SAM" id="Phobius"/>
    </source>
</evidence>
<evidence type="ECO:0000313" key="2">
    <source>
        <dbReference type="EMBL" id="KKQ71070.1"/>
    </source>
</evidence>
<keyword evidence="1" id="KW-1133">Transmembrane helix</keyword>
<proteinExistence type="predicted"/>
<dbReference type="STRING" id="1618490.US90_C0004G0022"/>
<gene>
    <name evidence="2" type="ORF">US90_C0004G0022</name>
</gene>